<evidence type="ECO:0000313" key="3">
    <source>
        <dbReference type="Proteomes" id="UP000031561"/>
    </source>
</evidence>
<proteinExistence type="predicted"/>
<name>A0ABD4T086_9CYAN</name>
<sequence length="464" mass="51116">MTAPFSIRSRYTMFTRDQMRWIRRQFPALSVSLSELSQGAQQSSPCQINVQEPAIFMDGPGGTQVPSGVMEAMNRTLRTTNANAHGAFITSQILDLAILDARQAAADLLGCERQEIVFGANMTTLSFALSRALGRWLHPGDEVMVTQLDHDANIAPWQALQEQGILVRQVQIQPRDCTLDLEDFRAKLNSCTRLVAFGAASNVVGTINPMAQIIDLAHEVGAWVFLDAVHYIPHRLLDVQVLDCDFLVCSAYKFFGPHLGILFGKRQLLETITPYKVRPAPNTVPERWETGTQNFEGITGLHAAIQYLQRLGVRLGATGGDRRTLLNAAFAGIEAHEQALCEALIEGLQRIPGLQIYGICDHHRLHQRTPTISLRIPGHTPAELAQALGNRGVFSWHGDFYAQNLADRLGVAHDGGFLRIGLVHYNTLSEVQRMLNALSEIVAHPQLFVSSGGLTLDTPTDPLP</sequence>
<dbReference type="SUPFAM" id="SSF53383">
    <property type="entry name" value="PLP-dependent transferases"/>
    <property type="match status" value="1"/>
</dbReference>
<dbReference type="Proteomes" id="UP000031561">
    <property type="component" value="Unassembled WGS sequence"/>
</dbReference>
<keyword evidence="3" id="KW-1185">Reference proteome</keyword>
<reference evidence="2 3" key="1">
    <citation type="journal article" date="2015" name="Genome Announc.">
        <title>Draft Genome Sequence of Filamentous Marine Cyanobacterium Lyngbya confervoides Strain BDU141951.</title>
        <authorList>
            <person name="Chandrababunaidu M.M."/>
            <person name="Sen D."/>
            <person name="Tripathy S."/>
        </authorList>
    </citation>
    <scope>NUCLEOTIDE SEQUENCE [LARGE SCALE GENOMIC DNA]</scope>
    <source>
        <strain evidence="2 3">BDU141951</strain>
    </source>
</reference>
<dbReference type="PANTHER" id="PTHR43586">
    <property type="entry name" value="CYSTEINE DESULFURASE"/>
    <property type="match status" value="1"/>
</dbReference>
<protein>
    <submittedName>
        <fullName evidence="2">Cysteine desulfurase-like protein</fullName>
    </submittedName>
</protein>
<organism evidence="2 3">
    <name type="scientific">Lyngbya confervoides BDU141951</name>
    <dbReference type="NCBI Taxonomy" id="1574623"/>
    <lineage>
        <taxon>Bacteria</taxon>
        <taxon>Bacillati</taxon>
        <taxon>Cyanobacteriota</taxon>
        <taxon>Cyanophyceae</taxon>
        <taxon>Oscillatoriophycideae</taxon>
        <taxon>Oscillatoriales</taxon>
        <taxon>Microcoleaceae</taxon>
        <taxon>Lyngbya</taxon>
    </lineage>
</organism>
<dbReference type="RefSeq" id="WP_250833240.1">
    <property type="nucleotide sequence ID" value="NZ_JTHE03000022.1"/>
</dbReference>
<comment type="caution">
    <text evidence="2">The sequence shown here is derived from an EMBL/GenBank/DDBJ whole genome shotgun (WGS) entry which is preliminary data.</text>
</comment>
<dbReference type="Gene3D" id="3.90.1150.10">
    <property type="entry name" value="Aspartate Aminotransferase, domain 1"/>
    <property type="match status" value="1"/>
</dbReference>
<dbReference type="AlphaFoldDB" id="A0ABD4T086"/>
<dbReference type="Pfam" id="PF00266">
    <property type="entry name" value="Aminotran_5"/>
    <property type="match status" value="1"/>
</dbReference>
<dbReference type="NCBIfam" id="TIGR01976">
    <property type="entry name" value="am_tr_V_VC1184"/>
    <property type="match status" value="1"/>
</dbReference>
<dbReference type="InterPro" id="IPR000192">
    <property type="entry name" value="Aminotrans_V_dom"/>
</dbReference>
<dbReference type="InterPro" id="IPR015424">
    <property type="entry name" value="PyrdxlP-dep_Trfase"/>
</dbReference>
<evidence type="ECO:0000259" key="1">
    <source>
        <dbReference type="Pfam" id="PF00266"/>
    </source>
</evidence>
<dbReference type="Gene3D" id="3.40.640.10">
    <property type="entry name" value="Type I PLP-dependent aspartate aminotransferase-like (Major domain)"/>
    <property type="match status" value="1"/>
</dbReference>
<gene>
    <name evidence="2" type="ORF">QQ91_0003140</name>
</gene>
<dbReference type="InterPro" id="IPR015422">
    <property type="entry name" value="PyrdxlP-dep_Trfase_small"/>
</dbReference>
<accession>A0ABD4T086</accession>
<dbReference type="PANTHER" id="PTHR43586:SF21">
    <property type="entry name" value="PYRIDOXAL PHOSPHATE (PLP)-DEPENDENT ASPARTATE AMINOTRANSFERASE SUPERFAMILY"/>
    <property type="match status" value="1"/>
</dbReference>
<dbReference type="EMBL" id="JTHE03000022">
    <property type="protein sequence ID" value="MCM1981825.1"/>
    <property type="molecule type" value="Genomic_DNA"/>
</dbReference>
<evidence type="ECO:0000313" key="2">
    <source>
        <dbReference type="EMBL" id="MCM1981825.1"/>
    </source>
</evidence>
<dbReference type="InterPro" id="IPR015421">
    <property type="entry name" value="PyrdxlP-dep_Trfase_major"/>
</dbReference>
<dbReference type="InterPro" id="IPR011340">
    <property type="entry name" value="Cys_dSase-rel"/>
</dbReference>
<feature type="domain" description="Aminotransferase class V" evidence="1">
    <location>
        <begin position="55"/>
        <end position="433"/>
    </location>
</feature>